<gene>
    <name evidence="12" type="ORF">H8S18_02860</name>
</gene>
<dbReference type="InterPro" id="IPR016032">
    <property type="entry name" value="Sig_transdc_resp-reg_C-effctor"/>
</dbReference>
<protein>
    <recommendedName>
        <fullName evidence="1">Stage 0 sporulation protein A homolog</fullName>
    </recommendedName>
</protein>
<dbReference type="SUPFAM" id="SSF52172">
    <property type="entry name" value="CheY-like"/>
    <property type="match status" value="1"/>
</dbReference>
<evidence type="ECO:0000313" key="12">
    <source>
        <dbReference type="EMBL" id="MBC5647275.1"/>
    </source>
</evidence>
<dbReference type="InterPro" id="IPR001867">
    <property type="entry name" value="OmpR/PhoB-type_DNA-bd"/>
</dbReference>
<dbReference type="Proteomes" id="UP000606889">
    <property type="component" value="Unassembled WGS sequence"/>
</dbReference>
<dbReference type="SUPFAM" id="SSF46894">
    <property type="entry name" value="C-terminal effector domain of the bipartite response regulators"/>
    <property type="match status" value="1"/>
</dbReference>
<evidence type="ECO:0000313" key="13">
    <source>
        <dbReference type="Proteomes" id="UP000606889"/>
    </source>
</evidence>
<feature type="DNA-binding region" description="OmpR/PhoB-type" evidence="9">
    <location>
        <begin position="131"/>
        <end position="228"/>
    </location>
</feature>
<dbReference type="PROSITE" id="PS51755">
    <property type="entry name" value="OMPR_PHOB"/>
    <property type="match status" value="1"/>
</dbReference>
<feature type="domain" description="Response regulatory" evidence="10">
    <location>
        <begin position="5"/>
        <end position="119"/>
    </location>
</feature>
<keyword evidence="13" id="KW-1185">Reference proteome</keyword>
<sequence length="229" mass="26416">MMAKNILIVDDEPTLVKGLRFNLEQQEGYVIDVAYDGEEALDIFDPEKHDLILLDLMLPKIDGMEVCQKIRSVSEVPIIMLTAKGEDMDKIMGLEFGADDYMTKPFNMLELKARIKTILRRAGAQKAVTDTQTIQVKDMKVNLINRSVEIKGEDINLTAKEFDLLNLFITNRGKVFDRNTLLELVWKHQGDLRTVDVHIRRLREKIEQNPAKPEYILTKWGVGYYFTNK</sequence>
<dbReference type="Pfam" id="PF00072">
    <property type="entry name" value="Response_reg"/>
    <property type="match status" value="1"/>
</dbReference>
<comment type="function">
    <text evidence="7">May play the central regulatory role in sporulation. It may be an element of the effector pathway responsible for the activation of sporulation genes in response to nutritional stress. Spo0A may act in concert with spo0H (a sigma factor) to control the expression of some genes that are critical to the sporulation process.</text>
</comment>
<name>A0ABR7EBX6_9FIRM</name>
<dbReference type="InterPro" id="IPR011006">
    <property type="entry name" value="CheY-like_superfamily"/>
</dbReference>
<evidence type="ECO:0000256" key="5">
    <source>
        <dbReference type="ARBA" id="ARBA00023125"/>
    </source>
</evidence>
<evidence type="ECO:0000256" key="1">
    <source>
        <dbReference type="ARBA" id="ARBA00018672"/>
    </source>
</evidence>
<evidence type="ECO:0000259" key="11">
    <source>
        <dbReference type="PROSITE" id="PS51755"/>
    </source>
</evidence>
<dbReference type="SMART" id="SM00862">
    <property type="entry name" value="Trans_reg_C"/>
    <property type="match status" value="1"/>
</dbReference>
<evidence type="ECO:0000256" key="7">
    <source>
        <dbReference type="ARBA" id="ARBA00024867"/>
    </source>
</evidence>
<keyword evidence="3" id="KW-0902">Two-component regulatory system</keyword>
<keyword evidence="4" id="KW-0805">Transcription regulation</keyword>
<proteinExistence type="predicted"/>
<evidence type="ECO:0000256" key="4">
    <source>
        <dbReference type="ARBA" id="ARBA00023015"/>
    </source>
</evidence>
<dbReference type="Gene3D" id="6.10.250.690">
    <property type="match status" value="1"/>
</dbReference>
<dbReference type="Gene3D" id="3.40.50.2300">
    <property type="match status" value="1"/>
</dbReference>
<comment type="caution">
    <text evidence="12">The sequence shown here is derived from an EMBL/GenBank/DDBJ whole genome shotgun (WGS) entry which is preliminary data.</text>
</comment>
<dbReference type="SMART" id="SM00448">
    <property type="entry name" value="REC"/>
    <property type="match status" value="1"/>
</dbReference>
<dbReference type="EMBL" id="JACOON010000001">
    <property type="protein sequence ID" value="MBC5647275.1"/>
    <property type="molecule type" value="Genomic_DNA"/>
</dbReference>
<dbReference type="Pfam" id="PF00486">
    <property type="entry name" value="Trans_reg_C"/>
    <property type="match status" value="1"/>
</dbReference>
<evidence type="ECO:0000256" key="8">
    <source>
        <dbReference type="PROSITE-ProRule" id="PRU00169"/>
    </source>
</evidence>
<evidence type="ECO:0000256" key="2">
    <source>
        <dbReference type="ARBA" id="ARBA00022553"/>
    </source>
</evidence>
<keyword evidence="6" id="KW-0804">Transcription</keyword>
<dbReference type="InterPro" id="IPR039420">
    <property type="entry name" value="WalR-like"/>
</dbReference>
<feature type="modified residue" description="4-aspartylphosphate" evidence="8">
    <location>
        <position position="55"/>
    </location>
</feature>
<dbReference type="InterPro" id="IPR001789">
    <property type="entry name" value="Sig_transdc_resp-reg_receiver"/>
</dbReference>
<keyword evidence="2 8" id="KW-0597">Phosphoprotein</keyword>
<dbReference type="PANTHER" id="PTHR48111:SF40">
    <property type="entry name" value="PHOSPHATE REGULON TRANSCRIPTIONAL REGULATORY PROTEIN PHOB"/>
    <property type="match status" value="1"/>
</dbReference>
<evidence type="ECO:0000256" key="9">
    <source>
        <dbReference type="PROSITE-ProRule" id="PRU01091"/>
    </source>
</evidence>
<dbReference type="CDD" id="cd00383">
    <property type="entry name" value="trans_reg_C"/>
    <property type="match status" value="1"/>
</dbReference>
<dbReference type="Gene3D" id="1.10.10.10">
    <property type="entry name" value="Winged helix-like DNA-binding domain superfamily/Winged helix DNA-binding domain"/>
    <property type="match status" value="1"/>
</dbReference>
<evidence type="ECO:0000256" key="3">
    <source>
        <dbReference type="ARBA" id="ARBA00023012"/>
    </source>
</evidence>
<organism evidence="12 13">
    <name type="scientific">Christensenella tenuis</name>
    <dbReference type="NCBI Taxonomy" id="2763033"/>
    <lineage>
        <taxon>Bacteria</taxon>
        <taxon>Bacillati</taxon>
        <taxon>Bacillota</taxon>
        <taxon>Clostridia</taxon>
        <taxon>Christensenellales</taxon>
        <taxon>Christensenellaceae</taxon>
        <taxon>Christensenella</taxon>
    </lineage>
</organism>
<dbReference type="PROSITE" id="PS50110">
    <property type="entry name" value="RESPONSE_REGULATORY"/>
    <property type="match status" value="1"/>
</dbReference>
<evidence type="ECO:0000259" key="10">
    <source>
        <dbReference type="PROSITE" id="PS50110"/>
    </source>
</evidence>
<dbReference type="PANTHER" id="PTHR48111">
    <property type="entry name" value="REGULATOR OF RPOS"/>
    <property type="match status" value="1"/>
</dbReference>
<evidence type="ECO:0000256" key="6">
    <source>
        <dbReference type="ARBA" id="ARBA00023163"/>
    </source>
</evidence>
<feature type="domain" description="OmpR/PhoB-type" evidence="11">
    <location>
        <begin position="131"/>
        <end position="228"/>
    </location>
</feature>
<reference evidence="12 13" key="1">
    <citation type="submission" date="2020-08" db="EMBL/GenBank/DDBJ databases">
        <title>Genome public.</title>
        <authorList>
            <person name="Liu C."/>
            <person name="Sun Q."/>
        </authorList>
    </citation>
    <scope>NUCLEOTIDE SEQUENCE [LARGE SCALE GENOMIC DNA]</scope>
    <source>
        <strain evidence="12 13">NSJ-35</strain>
    </source>
</reference>
<accession>A0ABR7EBX6</accession>
<dbReference type="InterPro" id="IPR036388">
    <property type="entry name" value="WH-like_DNA-bd_sf"/>
</dbReference>
<keyword evidence="5 9" id="KW-0238">DNA-binding</keyword>